<evidence type="ECO:0000256" key="6">
    <source>
        <dbReference type="SAM" id="Phobius"/>
    </source>
</evidence>
<keyword evidence="5 6" id="KW-0472">Membrane</keyword>
<keyword evidence="9" id="KW-1185">Reference proteome</keyword>
<evidence type="ECO:0000256" key="5">
    <source>
        <dbReference type="ARBA" id="ARBA00023136"/>
    </source>
</evidence>
<evidence type="ECO:0000256" key="2">
    <source>
        <dbReference type="ARBA" id="ARBA00022475"/>
    </source>
</evidence>
<gene>
    <name evidence="8" type="ORF">HW115_12835</name>
</gene>
<feature type="transmembrane region" description="Helical" evidence="6">
    <location>
        <begin position="123"/>
        <end position="139"/>
    </location>
</feature>
<comment type="caution">
    <text evidence="8">The sequence shown here is derived from an EMBL/GenBank/DDBJ whole genome shotgun (WGS) entry which is preliminary data.</text>
</comment>
<dbReference type="Pfam" id="PF01895">
    <property type="entry name" value="PhoU"/>
    <property type="match status" value="2"/>
</dbReference>
<dbReference type="PANTHER" id="PTHR10010">
    <property type="entry name" value="SOLUTE CARRIER FAMILY 34 SODIUM PHOSPHATE , MEMBER 2-RELATED"/>
    <property type="match status" value="1"/>
</dbReference>
<dbReference type="GO" id="GO:0005886">
    <property type="term" value="C:plasma membrane"/>
    <property type="evidence" value="ECO:0007669"/>
    <property type="project" value="UniProtKB-SubCell"/>
</dbReference>
<proteinExistence type="predicted"/>
<dbReference type="AlphaFoldDB" id="A0A851GH29"/>
<evidence type="ECO:0000256" key="4">
    <source>
        <dbReference type="ARBA" id="ARBA00022989"/>
    </source>
</evidence>
<dbReference type="NCBIfam" id="TIGR00704">
    <property type="entry name" value="NaPi_cotrn_rel"/>
    <property type="match status" value="1"/>
</dbReference>
<dbReference type="NCBIfam" id="NF037997">
    <property type="entry name" value="Na_Pi_symport"/>
    <property type="match status" value="1"/>
</dbReference>
<feature type="transmembrane region" description="Helical" evidence="6">
    <location>
        <begin position="145"/>
        <end position="164"/>
    </location>
</feature>
<keyword evidence="4 6" id="KW-1133">Transmembrane helix</keyword>
<sequence length="566" mass="61725">MALILADITTNTELDLLPILIGMLGGLALFLFGMEQMSTALKAIAGDGLRKILAKLTTNRFTGAAAGAIVTSIIQSSSVTTVLVVGFISAGLMNFSQSIGIIMGANVGTTMTAQIIAFKVTKYALLLIGTGFSLSFFFKNERLKHYGNMIMGLGLIFYGMQLMGDSTAPLQTFAPFIDFMKNMDSPLMGIAFGALFTALVQSSSATTGIVIVLATQGFLSLDAGIALIFGANIGTCFTAWLASLGKSIEAKRAVAVHIIFNIAGVVLWFFFIPQLAEVVRNISPQAAALEKTARLAAETPRQIANAHTIFNVTNTFVFIWLVHPLARFILRLIPDAPASPDKQDKTYEPKYLDESQLQTPALALESIRLELIRMGSSTLNITHKAIDTVIRGDEQAMKNLRDMDNIVDSLHAAILSYLGKLSSQALDEKQAAAMHRYLSAANYLENIGDMVETNLVEAGYDRLETGLQISQATQDVLAHFHTEVSESVKQAIDALVDNDHHIASEVIHAKPHISHLANEAEKHLSRRLTAKEPQRVVAFHLESEIIEHLKRMYYFAKRIAKLVDTE</sequence>
<evidence type="ECO:0000313" key="8">
    <source>
        <dbReference type="EMBL" id="NWK56499.1"/>
    </source>
</evidence>
<reference evidence="8 9" key="1">
    <citation type="submission" date="2020-07" db="EMBL/GenBank/DDBJ databases">
        <title>Roseicoccus Jingziensis gen. nov., sp. nov., isolated from coastal seawater.</title>
        <authorList>
            <person name="Feng X."/>
        </authorList>
    </citation>
    <scope>NUCLEOTIDE SEQUENCE [LARGE SCALE GENOMIC DNA]</scope>
    <source>
        <strain evidence="8 9">N1E253</strain>
    </source>
</reference>
<dbReference type="Gene3D" id="1.20.58.220">
    <property type="entry name" value="Phosphate transport system protein phou homolog 2, domain 2"/>
    <property type="match status" value="1"/>
</dbReference>
<name>A0A851GH29_9BACT</name>
<dbReference type="RefSeq" id="WP_178933269.1">
    <property type="nucleotide sequence ID" value="NZ_JACBAZ010000004.1"/>
</dbReference>
<dbReference type="Proteomes" id="UP000557872">
    <property type="component" value="Unassembled WGS sequence"/>
</dbReference>
<dbReference type="GO" id="GO:0005436">
    <property type="term" value="F:sodium:phosphate symporter activity"/>
    <property type="evidence" value="ECO:0007669"/>
    <property type="project" value="InterPro"/>
</dbReference>
<organism evidence="8 9">
    <name type="scientific">Oceaniferula marina</name>
    <dbReference type="NCBI Taxonomy" id="2748318"/>
    <lineage>
        <taxon>Bacteria</taxon>
        <taxon>Pseudomonadati</taxon>
        <taxon>Verrucomicrobiota</taxon>
        <taxon>Verrucomicrobiia</taxon>
        <taxon>Verrucomicrobiales</taxon>
        <taxon>Verrucomicrobiaceae</taxon>
        <taxon>Oceaniferula</taxon>
    </lineage>
</organism>
<accession>A0A851GH29</accession>
<dbReference type="Pfam" id="PF02690">
    <property type="entry name" value="Na_Pi_cotrans"/>
    <property type="match status" value="2"/>
</dbReference>
<comment type="subcellular location">
    <subcellularLocation>
        <location evidence="1">Cell membrane</location>
        <topology evidence="1">Multi-pass membrane protein</topology>
    </subcellularLocation>
</comment>
<feature type="domain" description="PhoU" evidence="7">
    <location>
        <begin position="480"/>
        <end position="563"/>
    </location>
</feature>
<feature type="transmembrane region" description="Helical" evidence="6">
    <location>
        <begin position="223"/>
        <end position="242"/>
    </location>
</feature>
<evidence type="ECO:0000313" key="9">
    <source>
        <dbReference type="Proteomes" id="UP000557872"/>
    </source>
</evidence>
<keyword evidence="3 6" id="KW-0812">Transmembrane</keyword>
<evidence type="ECO:0000256" key="1">
    <source>
        <dbReference type="ARBA" id="ARBA00004651"/>
    </source>
</evidence>
<evidence type="ECO:0000256" key="3">
    <source>
        <dbReference type="ARBA" id="ARBA00022692"/>
    </source>
</evidence>
<dbReference type="InterPro" id="IPR004633">
    <property type="entry name" value="NaPi_cotrn-rel/YqeW-like"/>
</dbReference>
<evidence type="ECO:0000259" key="7">
    <source>
        <dbReference type="Pfam" id="PF01895"/>
    </source>
</evidence>
<dbReference type="GO" id="GO:0044341">
    <property type="term" value="P:sodium-dependent phosphate transport"/>
    <property type="evidence" value="ECO:0007669"/>
    <property type="project" value="InterPro"/>
</dbReference>
<feature type="transmembrane region" description="Helical" evidence="6">
    <location>
        <begin position="254"/>
        <end position="272"/>
    </location>
</feature>
<dbReference type="PANTHER" id="PTHR10010:SF46">
    <property type="entry name" value="SODIUM-DEPENDENT PHOSPHATE TRANSPORT PROTEIN 2B"/>
    <property type="match status" value="1"/>
</dbReference>
<feature type="transmembrane region" description="Helical" evidence="6">
    <location>
        <begin position="185"/>
        <end position="211"/>
    </location>
</feature>
<dbReference type="EMBL" id="JACBAZ010000004">
    <property type="protein sequence ID" value="NWK56499.1"/>
    <property type="molecule type" value="Genomic_DNA"/>
</dbReference>
<keyword evidence="2" id="KW-1003">Cell membrane</keyword>
<feature type="domain" description="PhoU" evidence="7">
    <location>
        <begin position="371"/>
        <end position="451"/>
    </location>
</feature>
<feature type="transmembrane region" description="Helical" evidence="6">
    <location>
        <begin position="16"/>
        <end position="34"/>
    </location>
</feature>
<dbReference type="InterPro" id="IPR038078">
    <property type="entry name" value="PhoU-like_sf"/>
</dbReference>
<dbReference type="SUPFAM" id="SSF109755">
    <property type="entry name" value="PhoU-like"/>
    <property type="match status" value="1"/>
</dbReference>
<dbReference type="InterPro" id="IPR003841">
    <property type="entry name" value="Na/Pi_transpt"/>
</dbReference>
<protein>
    <submittedName>
        <fullName evidence="8">Na/Pi cotransporter family protein</fullName>
    </submittedName>
</protein>
<dbReference type="InterPro" id="IPR026022">
    <property type="entry name" value="PhoU_dom"/>
</dbReference>